<evidence type="ECO:0000313" key="3">
    <source>
        <dbReference type="Proteomes" id="UP001333818"/>
    </source>
</evidence>
<protein>
    <submittedName>
        <fullName evidence="2">NAD(P)-dependent oxidoreductase</fullName>
    </submittedName>
</protein>
<evidence type="ECO:0000313" key="2">
    <source>
        <dbReference type="EMBL" id="MEE3717770.1"/>
    </source>
</evidence>
<dbReference type="PANTHER" id="PTHR48079">
    <property type="entry name" value="PROTEIN YEEZ"/>
    <property type="match status" value="1"/>
</dbReference>
<accession>A0AAW9PT93</accession>
<proteinExistence type="predicted"/>
<feature type="domain" description="NAD-dependent epimerase/dehydratase" evidence="1">
    <location>
        <begin position="5"/>
        <end position="216"/>
    </location>
</feature>
<dbReference type="Pfam" id="PF01370">
    <property type="entry name" value="Epimerase"/>
    <property type="match status" value="1"/>
</dbReference>
<dbReference type="InterPro" id="IPR001509">
    <property type="entry name" value="Epimerase_deHydtase"/>
</dbReference>
<dbReference type="GO" id="GO:0004029">
    <property type="term" value="F:aldehyde dehydrogenase (NAD+) activity"/>
    <property type="evidence" value="ECO:0007669"/>
    <property type="project" value="TreeGrafter"/>
</dbReference>
<organism evidence="2 3">
    <name type="scientific">Tumidithrix elongata BACA0141</name>
    <dbReference type="NCBI Taxonomy" id="2716417"/>
    <lineage>
        <taxon>Bacteria</taxon>
        <taxon>Bacillati</taxon>
        <taxon>Cyanobacteriota</taxon>
        <taxon>Cyanophyceae</taxon>
        <taxon>Pseudanabaenales</taxon>
        <taxon>Pseudanabaenaceae</taxon>
        <taxon>Tumidithrix</taxon>
        <taxon>Tumidithrix elongata</taxon>
    </lineage>
</organism>
<dbReference type="InterPro" id="IPR051783">
    <property type="entry name" value="NAD(P)-dependent_oxidoreduct"/>
</dbReference>
<evidence type="ECO:0000259" key="1">
    <source>
        <dbReference type="Pfam" id="PF01370"/>
    </source>
</evidence>
<gene>
    <name evidence="2" type="ORF">V2H45_13595</name>
</gene>
<dbReference type="SUPFAM" id="SSF51735">
    <property type="entry name" value="NAD(P)-binding Rossmann-fold domains"/>
    <property type="match status" value="1"/>
</dbReference>
<dbReference type="Proteomes" id="UP001333818">
    <property type="component" value="Unassembled WGS sequence"/>
</dbReference>
<dbReference type="InterPro" id="IPR036291">
    <property type="entry name" value="NAD(P)-bd_dom_sf"/>
</dbReference>
<name>A0AAW9PT93_9CYAN</name>
<dbReference type="EMBL" id="JAZBJZ010000052">
    <property type="protein sequence ID" value="MEE3717770.1"/>
    <property type="molecule type" value="Genomic_DNA"/>
</dbReference>
<dbReference type="AlphaFoldDB" id="A0AAW9PT93"/>
<dbReference type="RefSeq" id="WP_330484201.1">
    <property type="nucleotide sequence ID" value="NZ_JAZBJZ010000052.1"/>
</dbReference>
<keyword evidence="3" id="KW-1185">Reference proteome</keyword>
<dbReference type="Gene3D" id="3.40.50.720">
    <property type="entry name" value="NAD(P)-binding Rossmann-like Domain"/>
    <property type="match status" value="1"/>
</dbReference>
<dbReference type="PANTHER" id="PTHR48079:SF6">
    <property type="entry name" value="NAD(P)-BINDING DOMAIN-CONTAINING PROTEIN-RELATED"/>
    <property type="match status" value="1"/>
</dbReference>
<reference evidence="2" key="1">
    <citation type="submission" date="2024-01" db="EMBL/GenBank/DDBJ databases">
        <title>Bank of Algae and Cyanobacteria of the Azores (BACA) strain genomes.</title>
        <authorList>
            <person name="Luz R."/>
            <person name="Cordeiro R."/>
            <person name="Fonseca A."/>
            <person name="Goncalves V."/>
        </authorList>
    </citation>
    <scope>NUCLEOTIDE SEQUENCE</scope>
    <source>
        <strain evidence="2">BACA0141</strain>
    </source>
</reference>
<dbReference type="GO" id="GO:0005737">
    <property type="term" value="C:cytoplasm"/>
    <property type="evidence" value="ECO:0007669"/>
    <property type="project" value="TreeGrafter"/>
</dbReference>
<sequence length="317" mass="35659">MAKKVFITGASGCVGHYLVESLLHQTDYELYLLVRNRAKLKTDLSIRSGVTVIEDNMSNIGAYKSLLATMNYVVSTAACWGGTEEVFQTNVHKTHELFDALDPEVCERAIYFSTASILDSHNQLLKEAGEIGTDYIRSKYDCLEYLESSPISKRLITVFPTLVFGGAADKPYSHISAGLKDIVKYVKYIRFVKGEGSFHYIHGSDIAQIITYLLTADQPKFCEHLPTRLVMGMPKSTVNGAIAEVCEFYQKRIGWQIDLSPTLINLIIKLFKIEVAEWDLFNVKLRHLTYDVVTPETFGLTSKYPRITNLFAEVGKS</sequence>
<comment type="caution">
    <text evidence="2">The sequence shown here is derived from an EMBL/GenBank/DDBJ whole genome shotgun (WGS) entry which is preliminary data.</text>
</comment>